<evidence type="ECO:0000256" key="1">
    <source>
        <dbReference type="SAM" id="MobiDB-lite"/>
    </source>
</evidence>
<dbReference type="Proteomes" id="UP001497457">
    <property type="component" value="Chromosome 24b"/>
</dbReference>
<organism evidence="3 4">
    <name type="scientific">Urochloa decumbens</name>
    <dbReference type="NCBI Taxonomy" id="240449"/>
    <lineage>
        <taxon>Eukaryota</taxon>
        <taxon>Viridiplantae</taxon>
        <taxon>Streptophyta</taxon>
        <taxon>Embryophyta</taxon>
        <taxon>Tracheophyta</taxon>
        <taxon>Spermatophyta</taxon>
        <taxon>Magnoliopsida</taxon>
        <taxon>Liliopsida</taxon>
        <taxon>Poales</taxon>
        <taxon>Poaceae</taxon>
        <taxon>PACMAD clade</taxon>
        <taxon>Panicoideae</taxon>
        <taxon>Panicodae</taxon>
        <taxon>Paniceae</taxon>
        <taxon>Melinidinae</taxon>
        <taxon>Urochloa</taxon>
    </lineage>
</organism>
<feature type="region of interest" description="Disordered" evidence="1">
    <location>
        <begin position="307"/>
        <end position="386"/>
    </location>
</feature>
<feature type="compositionally biased region" description="Basic and acidic residues" evidence="1">
    <location>
        <begin position="307"/>
        <end position="327"/>
    </location>
</feature>
<feature type="compositionally biased region" description="Basic and acidic residues" evidence="1">
    <location>
        <begin position="365"/>
        <end position="378"/>
    </location>
</feature>
<dbReference type="PANTHER" id="PTHR47718:SF13">
    <property type="entry name" value="OS09G0290500 PROTEIN"/>
    <property type="match status" value="1"/>
</dbReference>
<dbReference type="PANTHER" id="PTHR47718">
    <property type="entry name" value="OS01G0519700 PROTEIN"/>
    <property type="match status" value="1"/>
</dbReference>
<evidence type="ECO:0000313" key="3">
    <source>
        <dbReference type="EMBL" id="CAL4992857.1"/>
    </source>
</evidence>
<gene>
    <name evidence="3" type="ORF">URODEC1_LOCUS61304</name>
</gene>
<protein>
    <recommendedName>
        <fullName evidence="2">MULE transposase domain-containing protein</fullName>
    </recommendedName>
</protein>
<feature type="compositionally biased region" description="Polar residues" evidence="1">
    <location>
        <begin position="328"/>
        <end position="346"/>
    </location>
</feature>
<accession>A0ABC9B4L3</accession>
<proteinExistence type="predicted"/>
<evidence type="ECO:0000259" key="2">
    <source>
        <dbReference type="Pfam" id="PF10551"/>
    </source>
</evidence>
<dbReference type="InterPro" id="IPR018289">
    <property type="entry name" value="MULE_transposase_dom"/>
</dbReference>
<keyword evidence="4" id="KW-1185">Reference proteome</keyword>
<evidence type="ECO:0000313" key="4">
    <source>
        <dbReference type="Proteomes" id="UP001497457"/>
    </source>
</evidence>
<reference evidence="3" key="1">
    <citation type="submission" date="2024-10" db="EMBL/GenBank/DDBJ databases">
        <authorList>
            <person name="Ryan C."/>
        </authorList>
    </citation>
    <scope>NUCLEOTIDE SEQUENCE [LARGE SCALE GENOMIC DNA]</scope>
</reference>
<feature type="domain" description="MULE transposase" evidence="2">
    <location>
        <begin position="105"/>
        <end position="197"/>
    </location>
</feature>
<dbReference type="EMBL" id="OZ075134">
    <property type="protein sequence ID" value="CAL4992857.1"/>
    <property type="molecule type" value="Genomic_DNA"/>
</dbReference>
<sequence>MSAQTQTLEELAEYEYIIERTFHSEDQGYEFFNAFARNKGFSLRKGKAKIADGDANAVLKFMKQKQLEDSEFFFDYQTSSTGCLLNLFWCDGQSRLDYQAFADLVIFDSTYRTNRYKMPFVSFVGMNHHRSTTIFACAIVSHETVESFEWLLRTLLVAMYNKEPRSIITDGDRAMRKAIRAVLPNTDHRLCAWHIERNAARYLHHSMIPGFRKLIYMRGTPETFESKWASFLKKHNTTGKRRRRRKYRRCTLNAKSGSTLDIPDHVNSMKGTRLSELLMLAKPIFEEAACSIDEYLRWKEILEHERKEKRKRDDIDGEFSTHADQDNNLKPNATPINVQDPETVQSKGAPKRMKSFLDQPKPKRRCSECKSTEHDIRTCPRIKRRR</sequence>
<dbReference type="Pfam" id="PF10551">
    <property type="entry name" value="MULE"/>
    <property type="match status" value="1"/>
</dbReference>
<dbReference type="AlphaFoldDB" id="A0ABC9B4L3"/>
<name>A0ABC9B4L3_9POAL</name>